<reference evidence="5" key="1">
    <citation type="submission" date="2025-08" db="UniProtKB">
        <authorList>
            <consortium name="RefSeq"/>
        </authorList>
    </citation>
    <scope>IDENTIFICATION</scope>
</reference>
<dbReference type="GO" id="GO:0034220">
    <property type="term" value="P:monoatomic ion transmembrane transport"/>
    <property type="evidence" value="ECO:0007669"/>
    <property type="project" value="UniProtKB-KW"/>
</dbReference>
<dbReference type="RefSeq" id="XP_021833258.1">
    <property type="nucleotide sequence ID" value="XM_021977566.1"/>
</dbReference>
<keyword evidence="3" id="KW-0472">Membrane</keyword>
<evidence type="ECO:0000256" key="3">
    <source>
        <dbReference type="SAM" id="Phobius"/>
    </source>
</evidence>
<feature type="region of interest" description="Disordered" evidence="2">
    <location>
        <begin position="1"/>
        <end position="20"/>
    </location>
</feature>
<evidence type="ECO:0000313" key="4">
    <source>
        <dbReference type="Proteomes" id="UP000515124"/>
    </source>
</evidence>
<keyword evidence="3" id="KW-1133">Transmembrane helix</keyword>
<gene>
    <name evidence="5" type="primary">LOC110773068</name>
</gene>
<organism evidence="4 5">
    <name type="scientific">Prunus avium</name>
    <name type="common">Cherry</name>
    <name type="synonym">Cerasus avium</name>
    <dbReference type="NCBI Taxonomy" id="42229"/>
    <lineage>
        <taxon>Eukaryota</taxon>
        <taxon>Viridiplantae</taxon>
        <taxon>Streptophyta</taxon>
        <taxon>Embryophyta</taxon>
        <taxon>Tracheophyta</taxon>
        <taxon>Spermatophyta</taxon>
        <taxon>Magnoliopsida</taxon>
        <taxon>eudicotyledons</taxon>
        <taxon>Gunneridae</taxon>
        <taxon>Pentapetalae</taxon>
        <taxon>rosids</taxon>
        <taxon>fabids</taxon>
        <taxon>Rosales</taxon>
        <taxon>Rosaceae</taxon>
        <taxon>Amygdaloideae</taxon>
        <taxon>Amygdaleae</taxon>
        <taxon>Prunus</taxon>
    </lineage>
</organism>
<dbReference type="GeneID" id="110773068"/>
<evidence type="ECO:0000313" key="5">
    <source>
        <dbReference type="RefSeq" id="XP_021833258.1"/>
    </source>
</evidence>
<name>A0A6P5TZP7_PRUAV</name>
<dbReference type="Proteomes" id="UP000515124">
    <property type="component" value="Unplaced"/>
</dbReference>
<proteinExistence type="predicted"/>
<accession>A0A6P5TZP7</accession>
<keyword evidence="1" id="KW-0406">Ion transport</keyword>
<keyword evidence="4" id="KW-1185">Reference proteome</keyword>
<keyword evidence="1" id="KW-0407">Ion channel</keyword>
<sequence length="315" mass="36234">MERSDQEQEPSDSQKTAEKQIRDFASRKPAAKWDTELVILFYILSVSLDPLLLYSLILNDDRKCVVVDTKLGKIAIVLRSLADLSFIGHIIYEISGEAKHLRKEIPGLSTSDMVRIGMTIFRWQLRIPMAILAALPVPQMAILVFFPMLRASRAVNRMRIMNSLILLQYVPRIYPIYRDCKNLNKKKLDNYISDLERKTWVPGLLNFILYILASHVFGAFWYFFSIQRQIECWGYACQSGNGCEFRIFDCDDGTLRNVTLLNDLCPVNPSNAKVFDFGIYLDALQSGMLGSTDFPRKVLQCFSWGVRNLRFLSFS</sequence>
<dbReference type="AlphaFoldDB" id="A0A6P5TZP7"/>
<dbReference type="PANTHER" id="PTHR45651">
    <property type="entry name" value="CYCLIC NUCLEOTIDE-GATED ION CHANNEL 15-RELATED-RELATED"/>
    <property type="match status" value="1"/>
</dbReference>
<feature type="transmembrane region" description="Helical" evidence="3">
    <location>
        <begin position="37"/>
        <end position="59"/>
    </location>
</feature>
<dbReference type="GO" id="GO:0016020">
    <property type="term" value="C:membrane"/>
    <property type="evidence" value="ECO:0007669"/>
    <property type="project" value="UniProtKB-SubCell"/>
</dbReference>
<dbReference type="KEGG" id="pavi:110773068"/>
<keyword evidence="3" id="KW-0812">Transmembrane</keyword>
<evidence type="ECO:0000256" key="2">
    <source>
        <dbReference type="SAM" id="MobiDB-lite"/>
    </source>
</evidence>
<keyword evidence="1" id="KW-0813">Transport</keyword>
<feature type="transmembrane region" description="Helical" evidence="3">
    <location>
        <begin position="127"/>
        <end position="149"/>
    </location>
</feature>
<evidence type="ECO:0000256" key="1">
    <source>
        <dbReference type="ARBA" id="ARBA00023303"/>
    </source>
</evidence>
<dbReference type="PANTHER" id="PTHR45651:SF68">
    <property type="entry name" value="ION TRANSPORT DOMAIN-CONTAINING PROTEIN"/>
    <property type="match status" value="1"/>
</dbReference>
<protein>
    <submittedName>
        <fullName evidence="5">Cyclic nucleotide-gated ion channel 1-like isoform X1</fullName>
    </submittedName>
</protein>
<feature type="transmembrane region" description="Helical" evidence="3">
    <location>
        <begin position="204"/>
        <end position="224"/>
    </location>
</feature>